<comment type="caution">
    <text evidence="5">Lacks conserved residue(s) required for the propagation of feature annotation.</text>
</comment>
<dbReference type="PANTHER" id="PTHR43806:SF11">
    <property type="entry name" value="CEREVISIN-RELATED"/>
    <property type="match status" value="1"/>
</dbReference>
<evidence type="ECO:0000259" key="9">
    <source>
        <dbReference type="Pfam" id="PF19081"/>
    </source>
</evidence>
<dbReference type="PANTHER" id="PTHR43806">
    <property type="entry name" value="PEPTIDASE S8"/>
    <property type="match status" value="1"/>
</dbReference>
<dbReference type="SUPFAM" id="SSF52743">
    <property type="entry name" value="Subtilisin-like"/>
    <property type="match status" value="1"/>
</dbReference>
<evidence type="ECO:0000259" key="10">
    <source>
        <dbReference type="Pfam" id="PF20009"/>
    </source>
</evidence>
<organism evidence="11 12">
    <name type="scientific">Paraflavitalea soli</name>
    <dbReference type="NCBI Taxonomy" id="2315862"/>
    <lineage>
        <taxon>Bacteria</taxon>
        <taxon>Pseudomonadati</taxon>
        <taxon>Bacteroidota</taxon>
        <taxon>Chitinophagia</taxon>
        <taxon>Chitinophagales</taxon>
        <taxon>Chitinophagaceae</taxon>
        <taxon>Paraflavitalea</taxon>
    </lineage>
</organism>
<proteinExistence type="inferred from homology"/>
<dbReference type="PROSITE" id="PS00138">
    <property type="entry name" value="SUBTILASE_SER"/>
    <property type="match status" value="1"/>
</dbReference>
<evidence type="ECO:0000256" key="6">
    <source>
        <dbReference type="SAM" id="SignalP"/>
    </source>
</evidence>
<protein>
    <submittedName>
        <fullName evidence="11">T9SS C-terminal target domain-containing protein</fullName>
    </submittedName>
</protein>
<feature type="chain" id="PRO_5017652143" evidence="6">
    <location>
        <begin position="23"/>
        <end position="1258"/>
    </location>
</feature>
<keyword evidence="3" id="KW-0378">Hydrolase</keyword>
<dbReference type="Pfam" id="PF00082">
    <property type="entry name" value="Peptidase_S8"/>
    <property type="match status" value="1"/>
</dbReference>
<dbReference type="InterPro" id="IPR045474">
    <property type="entry name" value="GEVED"/>
</dbReference>
<dbReference type="RefSeq" id="WP_119052839.1">
    <property type="nucleotide sequence ID" value="NZ_CP032157.1"/>
</dbReference>
<keyword evidence="4" id="KW-0720">Serine protease</keyword>
<dbReference type="InterPro" id="IPR034058">
    <property type="entry name" value="TagA/B/C/D_pept_dom"/>
</dbReference>
<dbReference type="Pfam" id="PF20009">
    <property type="entry name" value="GEVED"/>
    <property type="match status" value="1"/>
</dbReference>
<keyword evidence="2" id="KW-0645">Protease</keyword>
<dbReference type="Proteomes" id="UP000263900">
    <property type="component" value="Chromosome"/>
</dbReference>
<feature type="domain" description="Ig-like" evidence="9">
    <location>
        <begin position="848"/>
        <end position="909"/>
    </location>
</feature>
<dbReference type="InterPro" id="IPR036852">
    <property type="entry name" value="Peptidase_S8/S53_dom_sf"/>
</dbReference>
<evidence type="ECO:0000256" key="5">
    <source>
        <dbReference type="PROSITE-ProRule" id="PRU01240"/>
    </source>
</evidence>
<comment type="similarity">
    <text evidence="1 5">Belongs to the peptidase S8 family.</text>
</comment>
<dbReference type="GO" id="GO:0004252">
    <property type="term" value="F:serine-type endopeptidase activity"/>
    <property type="evidence" value="ECO:0007669"/>
    <property type="project" value="InterPro"/>
</dbReference>
<dbReference type="InterPro" id="IPR000209">
    <property type="entry name" value="Peptidase_S8/S53_dom"/>
</dbReference>
<keyword evidence="6" id="KW-0732">Signal</keyword>
<gene>
    <name evidence="11" type="ORF">D3H65_24555</name>
</gene>
<dbReference type="GO" id="GO:0006508">
    <property type="term" value="P:proteolysis"/>
    <property type="evidence" value="ECO:0007669"/>
    <property type="project" value="UniProtKB-KW"/>
</dbReference>
<dbReference type="KEGG" id="pseg:D3H65_24555"/>
<name>A0A3B7MU98_9BACT</name>
<feature type="domain" description="GEVED" evidence="10">
    <location>
        <begin position="651"/>
        <end position="729"/>
    </location>
</feature>
<dbReference type="Pfam" id="PF18962">
    <property type="entry name" value="Por_Secre_tail"/>
    <property type="match status" value="1"/>
</dbReference>
<feature type="signal peptide" evidence="6">
    <location>
        <begin position="1"/>
        <end position="22"/>
    </location>
</feature>
<evidence type="ECO:0000256" key="1">
    <source>
        <dbReference type="ARBA" id="ARBA00011073"/>
    </source>
</evidence>
<dbReference type="Gene3D" id="2.60.120.380">
    <property type="match status" value="1"/>
</dbReference>
<dbReference type="AlphaFoldDB" id="A0A3B7MU98"/>
<dbReference type="SUPFAM" id="SSF49785">
    <property type="entry name" value="Galactose-binding domain-like"/>
    <property type="match status" value="1"/>
</dbReference>
<dbReference type="InterPro" id="IPR044023">
    <property type="entry name" value="Ig_7"/>
</dbReference>
<evidence type="ECO:0000256" key="3">
    <source>
        <dbReference type="ARBA" id="ARBA00022801"/>
    </source>
</evidence>
<feature type="domain" description="Secretion system C-terminal sorting" evidence="8">
    <location>
        <begin position="1182"/>
        <end position="1257"/>
    </location>
</feature>
<dbReference type="Pfam" id="PF19081">
    <property type="entry name" value="Ig_7"/>
    <property type="match status" value="1"/>
</dbReference>
<evidence type="ECO:0000256" key="4">
    <source>
        <dbReference type="ARBA" id="ARBA00022825"/>
    </source>
</evidence>
<evidence type="ECO:0000313" key="11">
    <source>
        <dbReference type="EMBL" id="AXY76963.1"/>
    </source>
</evidence>
<accession>A0A3B7MU98</accession>
<dbReference type="OrthoDB" id="9792152at2"/>
<evidence type="ECO:0000256" key="2">
    <source>
        <dbReference type="ARBA" id="ARBA00022670"/>
    </source>
</evidence>
<evidence type="ECO:0000313" key="12">
    <source>
        <dbReference type="Proteomes" id="UP000263900"/>
    </source>
</evidence>
<dbReference type="PROSITE" id="PS51892">
    <property type="entry name" value="SUBTILASE"/>
    <property type="match status" value="1"/>
</dbReference>
<dbReference type="InterPro" id="IPR023828">
    <property type="entry name" value="Peptidase_S8_Ser-AS"/>
</dbReference>
<dbReference type="EMBL" id="CP032157">
    <property type="protein sequence ID" value="AXY76963.1"/>
    <property type="molecule type" value="Genomic_DNA"/>
</dbReference>
<reference evidence="11 12" key="1">
    <citation type="submission" date="2018-09" db="EMBL/GenBank/DDBJ databases">
        <title>Genome sequencing of strain 6GH32-13.</title>
        <authorList>
            <person name="Weon H.-Y."/>
            <person name="Heo J."/>
            <person name="Kwon S.-W."/>
        </authorList>
    </citation>
    <scope>NUCLEOTIDE SEQUENCE [LARGE SCALE GENOMIC DNA]</scope>
    <source>
        <strain evidence="11 12">5GH32-13</strain>
    </source>
</reference>
<feature type="domain" description="Peptidase S8/S53" evidence="7">
    <location>
        <begin position="145"/>
        <end position="432"/>
    </location>
</feature>
<evidence type="ECO:0000259" key="8">
    <source>
        <dbReference type="Pfam" id="PF18962"/>
    </source>
</evidence>
<keyword evidence="12" id="KW-1185">Reference proteome</keyword>
<dbReference type="Gene3D" id="3.40.50.200">
    <property type="entry name" value="Peptidase S8/S53 domain"/>
    <property type="match status" value="1"/>
</dbReference>
<dbReference type="InterPro" id="IPR026444">
    <property type="entry name" value="Secre_tail"/>
</dbReference>
<dbReference type="NCBIfam" id="TIGR04183">
    <property type="entry name" value="Por_Secre_tail"/>
    <property type="match status" value="1"/>
</dbReference>
<dbReference type="InterPro" id="IPR050131">
    <property type="entry name" value="Peptidase_S8_subtilisin-like"/>
</dbReference>
<dbReference type="CDD" id="cd04842">
    <property type="entry name" value="Peptidases_S8_Kp43_protease"/>
    <property type="match status" value="1"/>
</dbReference>
<evidence type="ECO:0000259" key="7">
    <source>
        <dbReference type="Pfam" id="PF00082"/>
    </source>
</evidence>
<dbReference type="InterPro" id="IPR008979">
    <property type="entry name" value="Galactose-bd-like_sf"/>
</dbReference>
<sequence length="1258" mass="132235">MPKQKIVPLFVLLTGFWTSTYAQTVTRTAILQRAATEQAAKEKVLAEHLRKVAKEKNWPLSFKNKNGELVVLTDIDAGGYPIYTSTDNNIDAAATTSTNKLWSGGGLGLTLSGSSASVKGKLGVWDGGRARPTHVELNGRIVNKQNVSISDHTTHVAGTLIASGVNPRAKGMAYGYQDLVVYDFDNNLSEMLLESNNGMLLSNHSYGTICGWYQNTGSNRWEFRGQWNTNEDYKFGYYSTEAEVWDSIAYNAPYHLIVKSSGNNRNQTGPAVGQPYWRYSSSGVLIDAGTRPAGISNNDGYDIIPTSGTAKNILTVGAIQAIPSGYSRPEDAVISSFSSWGPTDDGRIKPDVVADGVNLFSSIGTTDNAYAIYSGTSMATPATAGSLTLLQEYYAQLHSGAFMRSATLKALVIHTADEAGPTAGPDYKYGWGVVNAAKAANVITGANSGNSFLIRENTLNSGAPVSFDVVASGKGILTATLCWTDPRGTPGAQVVNNNAIKLIHDLDIRITKGATTYMPWILDPGVPAAAATTGDNIRDNVEKIEVGDVEPGATYTITISNKGTLARGSQAYSLIVSGAGGAAYCKTSAPTIGNGARIDSVSFGGIQKLNAAGCAGYSNFTNISGAVEPNSTVPLYVRVNACAGGPVDKIVKAWLDFNNDGDFDDAGELLATSPVINGDNVFQTNVTIPAGFAPGNYGVLRVIVQETSNAGDVAPCTPYGKGETQDYRILFTNPSNDIGITTIVSPFSTGCANASQYVSIRFKNVGTTAKSNIVLSGTVKEGANLITNLSGTYVPTVAAAGEVEYTFQTPFAAVAGKTYTISVKAVTAGDQNAGNDEQTTTMVVNTAPAAPVAQAEICNNTSVLLSASNAGSDLMVWYESATATTPIAVGSASATSTVIRADKTYYVGRNDLSGKVGPVNKNTLGVGGYGNATSGNYLKFTTSVPLTIESVKLYVGNPGKVTITVADLGTVNPDGSFTYSPISTTTLAVGATNPTPGPGNQVDNPNDVGAVFAVNLAVPDPGDHILLMQMSDGATLFRNNGVTGSPYPFSIPGVVSITGNSATSTTNPNQFQLFYYFFYDMRVRLNGCASDRVPVVATNSVTPVITLNGSTLSSSVASGNQWYLNSNAIPGALGQTYNATESGIYQTIVTTAMGCNSPSNEITFGVTGIPNIDPSEIGLKVMPNPNDGRFVLDFTVSKKADLNITIMNAVGQKVFINRTPGFIGRYAQTIEAGKLASGVYLLQVEHDHKSYLKKLIVR</sequence>